<proteinExistence type="predicted"/>
<organism evidence="1 2">
    <name type="scientific">Acidithiobacillus ferruginosus</name>
    <dbReference type="NCBI Taxonomy" id="3063951"/>
    <lineage>
        <taxon>Bacteria</taxon>
        <taxon>Pseudomonadati</taxon>
        <taxon>Pseudomonadota</taxon>
        <taxon>Acidithiobacillia</taxon>
        <taxon>Acidithiobacillales</taxon>
        <taxon>Acidithiobacillaceae</taxon>
        <taxon>Acidithiobacillus</taxon>
    </lineage>
</organism>
<reference evidence="1 2" key="1">
    <citation type="journal article" date="2021" name="ISME J.">
        <title>Genomic evolution of the class Acidithiobacillia: deep-branching Proteobacteria living in extreme acidic conditions.</title>
        <authorList>
            <person name="Moya-Beltran A."/>
            <person name="Beard S."/>
            <person name="Rojas-Villalobos C."/>
            <person name="Issotta F."/>
            <person name="Gallardo Y."/>
            <person name="Ulloa R."/>
            <person name="Giaveno A."/>
            <person name="Degli Esposti M."/>
            <person name="Johnson D.B."/>
            <person name="Quatrini R."/>
        </authorList>
    </citation>
    <scope>NUCLEOTIDE SEQUENCE [LARGE SCALE GENOMIC DNA]</scope>
    <source>
        <strain evidence="1 2">CF3</strain>
    </source>
</reference>
<dbReference type="EMBL" id="CP130946">
    <property type="protein sequence ID" value="XRP73736.1"/>
    <property type="molecule type" value="Genomic_DNA"/>
</dbReference>
<gene>
    <name evidence="1" type="ORF">HF292_003555</name>
</gene>
<evidence type="ECO:0000313" key="1">
    <source>
        <dbReference type="EMBL" id="XRP73736.1"/>
    </source>
</evidence>
<sequence>MAYERMLRTTDLCHVAAQVAANGFSPITEALPFDEWLTHHGAMDNARFMQGFSIEEYLCRCIRSGALPARSAPLYGIEPAPLKDFSALFILTRDFQAWIKTSQVQAPESWAQALIESIAWDYRPIPGTQVITGKPKGRPRVLAKDAQAEANEIALSIFNTAGGSMTHVTQKYIGDKLAHAYKAGYNTVKDRFKVKLCKDYIKQQKQ</sequence>
<name>A0ACD5IPQ5_9PROT</name>
<evidence type="ECO:0000313" key="2">
    <source>
        <dbReference type="Proteomes" id="UP001196097"/>
    </source>
</evidence>
<dbReference type="Proteomes" id="UP001196097">
    <property type="component" value="Chromosome"/>
</dbReference>
<accession>A0ACD5IPQ5</accession>
<protein>
    <submittedName>
        <fullName evidence="1">Uncharacterized protein</fullName>
    </submittedName>
</protein>
<keyword evidence="2" id="KW-1185">Reference proteome</keyword>